<dbReference type="EMBL" id="CAJFDI010000003">
    <property type="protein sequence ID" value="CAD5222924.1"/>
    <property type="molecule type" value="Genomic_DNA"/>
</dbReference>
<sequence>MREPASRKKLEDPEAARLGRDEMAEKVKKYSLTDVTTADPVLASHLLPWTGIGEKKRGRYFHKAEDKGSVLRRDGCTDAGGHKEAGRPSGDIMDAHPDLVSLHKSL</sequence>
<evidence type="ECO:0000313" key="6">
    <source>
        <dbReference type="WBParaSite" id="BXY_0618200.1"/>
    </source>
</evidence>
<dbReference type="Proteomes" id="UP000095284">
    <property type="component" value="Unplaced"/>
</dbReference>
<evidence type="ECO:0000313" key="3">
    <source>
        <dbReference type="EMBL" id="CAG9111360.1"/>
    </source>
</evidence>
<organism evidence="4 6">
    <name type="scientific">Bursaphelenchus xylophilus</name>
    <name type="common">Pinewood nematode worm</name>
    <name type="synonym">Aphelenchoides xylophilus</name>
    <dbReference type="NCBI Taxonomy" id="6326"/>
    <lineage>
        <taxon>Eukaryota</taxon>
        <taxon>Metazoa</taxon>
        <taxon>Ecdysozoa</taxon>
        <taxon>Nematoda</taxon>
        <taxon>Chromadorea</taxon>
        <taxon>Rhabditida</taxon>
        <taxon>Tylenchina</taxon>
        <taxon>Tylenchomorpha</taxon>
        <taxon>Aphelenchoidea</taxon>
        <taxon>Aphelenchoididae</taxon>
        <taxon>Bursaphelenchus</taxon>
    </lineage>
</organism>
<gene>
    <name evidence="2" type="ORF">BXYJ_LOCUS7722</name>
</gene>
<reference evidence="6" key="1">
    <citation type="submission" date="2016-11" db="UniProtKB">
        <authorList>
            <consortium name="WormBaseParasite"/>
        </authorList>
    </citation>
    <scope>IDENTIFICATION</scope>
</reference>
<reference evidence="3" key="2">
    <citation type="submission" date="2020-08" db="EMBL/GenBank/DDBJ databases">
        <authorList>
            <person name="Kikuchi T."/>
        </authorList>
    </citation>
    <scope>NUCLEOTIDE SEQUENCE</scope>
    <source>
        <strain evidence="2">Ka4C1</strain>
    </source>
</reference>
<evidence type="ECO:0000313" key="5">
    <source>
        <dbReference type="Proteomes" id="UP000659654"/>
    </source>
</evidence>
<evidence type="ECO:0000256" key="1">
    <source>
        <dbReference type="SAM" id="MobiDB-lite"/>
    </source>
</evidence>
<evidence type="ECO:0000313" key="2">
    <source>
        <dbReference type="EMBL" id="CAD5222924.1"/>
    </source>
</evidence>
<dbReference type="Proteomes" id="UP000582659">
    <property type="component" value="Unassembled WGS sequence"/>
</dbReference>
<accession>A0A1I7RZL1</accession>
<name>A0A1I7RZL1_BURXY</name>
<evidence type="ECO:0000313" key="4">
    <source>
        <dbReference type="Proteomes" id="UP000095284"/>
    </source>
</evidence>
<dbReference type="AlphaFoldDB" id="A0A1I7RZL1"/>
<proteinExistence type="predicted"/>
<keyword evidence="5" id="KW-1185">Reference proteome</keyword>
<dbReference type="Proteomes" id="UP000659654">
    <property type="component" value="Unassembled WGS sequence"/>
</dbReference>
<feature type="compositionally biased region" description="Basic and acidic residues" evidence="1">
    <location>
        <begin position="71"/>
        <end position="86"/>
    </location>
</feature>
<feature type="region of interest" description="Disordered" evidence="1">
    <location>
        <begin position="71"/>
        <end position="97"/>
    </location>
</feature>
<dbReference type="EMBL" id="CAJFCV020000003">
    <property type="protein sequence ID" value="CAG9111360.1"/>
    <property type="molecule type" value="Genomic_DNA"/>
</dbReference>
<protein>
    <submittedName>
        <fullName evidence="2">(pine wood nematode) hypothetical protein</fullName>
    </submittedName>
</protein>
<feature type="region of interest" description="Disordered" evidence="1">
    <location>
        <begin position="1"/>
        <end position="20"/>
    </location>
</feature>
<dbReference type="WBParaSite" id="BXY_0618200.1">
    <property type="protein sequence ID" value="BXY_0618200.1"/>
    <property type="gene ID" value="BXY_0618200"/>
</dbReference>